<dbReference type="SUPFAM" id="SSF144083">
    <property type="entry name" value="Magnesium transport protein CorA, transmembrane region"/>
    <property type="match status" value="1"/>
</dbReference>
<accession>A0A2H3G608</accession>
<dbReference type="STRING" id="327505.A0A2H3G608"/>
<feature type="region of interest" description="Disordered" evidence="8">
    <location>
        <begin position="1"/>
        <end position="23"/>
    </location>
</feature>
<dbReference type="PROSITE" id="PS50088">
    <property type="entry name" value="ANK_REPEAT"/>
    <property type="match status" value="14"/>
</dbReference>
<evidence type="ECO:0000256" key="1">
    <source>
        <dbReference type="ARBA" id="ARBA00004141"/>
    </source>
</evidence>
<dbReference type="Proteomes" id="UP000219602">
    <property type="component" value="Unassembled WGS sequence"/>
</dbReference>
<dbReference type="Pfam" id="PF12796">
    <property type="entry name" value="Ank_2"/>
    <property type="match status" value="5"/>
</dbReference>
<protein>
    <submittedName>
        <fullName evidence="10">Uncharacterized protein</fullName>
    </submittedName>
</protein>
<keyword evidence="5 7" id="KW-0040">ANK repeat</keyword>
<feature type="repeat" description="ANK" evidence="7">
    <location>
        <begin position="234"/>
        <end position="266"/>
    </location>
</feature>
<sequence>MENSLSLAQGHSPSSPAGLTSDVAGHDNVDIADGAGRNRLHIACLNGNLDAVRPLLGDNQMNVDRKDNYGNTALNMASWKGYKEIVGFLLTRGAGVDIPNNIQWTPLKTASQQGHKGVVRLLLNWGANVDTADKYGWTPLKAASREGHEAVVRLLLQQGANVDTADKDGWTPLKAASRYGHAAVVRLLLNWEANVDTADKDGWTPLKAASREGHEAVVQLLLRYGADVDKADKDGWTPLKAASQEGHEAVVQLLLRRGANVDKADNDGWTPLKAASRYGHEAVVQLLLRRGANVDTADKYRWTSLKAASQEGHEAVVQLLLQHRADVDKADKDGWTPLKAASRYGHEAVVQLLLQHRADVDKADKDGWTPLKAASRYGHEAVVQLLLQHRANVDKADNDGCTPLGSASRHGHKAIVELLLNNKAVVDKAEKPEWIPLHQASFYGHRAVVKLLLDRKANIAIQDSDKRTALHKASQQGYEATVQLLVESQASVNAVDKDKWTALHFASFHCPEDVQRLDNDEMGSKTNDRKAITGTAEHTGQHDDVVRLLLSSGANPARTTINYETALHLAATKNSGHRVKMLLDKMRESERAAADINGATALYIAAERRNPDAVYQLLEGLQTAEFGKRDIEKDTLIWAAEKEETHKIVQLLFQKSKIKATGSKFFPPDNKWSALEWAGYAGSLQVVCRLLRASAPTPENDRNRKAAGRLVGKVLDAMRNKRIASAGEGRHENSIGDDGEGQAEKNQPYLLEDYKLIRDVLGDPPIFKTSSPRPYVKPRLEFAIPSFEAAIVDFYAWGERTGFLRRFRSVRDVIYNEGPKKIMLEARESQPKVNAAMQQGTADLGRDEDPPHSDHLKFRWIHLPANNMQWMNDLTLRIFIDDEKPEVDFADFSSFVRKSWHETPDAVSKSRFMKPVCVANGDTESRRGPRTSGPATRRVLPNNQEGQLGGYSTDIDVDSRVQDKRGHQLALYMPYLTFAREAQDAKGSPEYTNLLECYKQNVIHGSRTLDEFFYHFAQDAKLKSEMQRRNGDQVVTREITGPTKGLEYWTILRVDQLWLWVVDEKTIITSSTHRVDGAEDPVLTRVLNRLSKESDGWGGQSQPDSAYTMARLIVDSCTEFYDLPVEIEYRDREAQKAVVSARQIFSDAIAKAAIIEANLFENFTKPNKRSHGKQDAAKLLYHVKDIRDELNILKAVATHQRTVEGGFPGGLSPSSYSASYVMNDIEEQDKVAMRILAGANETLSLELSEIANSQSDETVKQGRTLTVFTVITILFLPMSFLTSLFAVNITSFPHNRTNLEYSPAMIFPIICTPLPRSQGCM</sequence>
<dbReference type="PANTHER" id="PTHR24161">
    <property type="entry name" value="ANK_REP_REGION DOMAIN-CONTAINING PROTEIN-RELATED"/>
    <property type="match status" value="1"/>
</dbReference>
<feature type="compositionally biased region" description="Polar residues" evidence="8">
    <location>
        <begin position="1"/>
        <end position="18"/>
    </location>
</feature>
<keyword evidence="3" id="KW-0677">Repeat</keyword>
<dbReference type="GO" id="GO:0016020">
    <property type="term" value="C:membrane"/>
    <property type="evidence" value="ECO:0007669"/>
    <property type="project" value="UniProtKB-SubCell"/>
</dbReference>
<feature type="repeat" description="ANK" evidence="7">
    <location>
        <begin position="201"/>
        <end position="233"/>
    </location>
</feature>
<dbReference type="Pfam" id="PF00023">
    <property type="entry name" value="Ank"/>
    <property type="match status" value="1"/>
</dbReference>
<feature type="repeat" description="ANK" evidence="7">
    <location>
        <begin position="399"/>
        <end position="431"/>
    </location>
</feature>
<feature type="repeat" description="ANK" evidence="7">
    <location>
        <begin position="69"/>
        <end position="101"/>
    </location>
</feature>
<dbReference type="Gene3D" id="1.25.40.20">
    <property type="entry name" value="Ankyrin repeat-containing domain"/>
    <property type="match status" value="7"/>
</dbReference>
<evidence type="ECO:0000313" key="10">
    <source>
        <dbReference type="EMBL" id="PCD21143.1"/>
    </source>
</evidence>
<evidence type="ECO:0000256" key="5">
    <source>
        <dbReference type="ARBA" id="ARBA00023043"/>
    </source>
</evidence>
<organism evidence="10 11">
    <name type="scientific">Fusarium oxysporum f. sp. radicis-cucumerinum</name>
    <dbReference type="NCBI Taxonomy" id="327505"/>
    <lineage>
        <taxon>Eukaryota</taxon>
        <taxon>Fungi</taxon>
        <taxon>Dikarya</taxon>
        <taxon>Ascomycota</taxon>
        <taxon>Pezizomycotina</taxon>
        <taxon>Sordariomycetes</taxon>
        <taxon>Hypocreomycetidae</taxon>
        <taxon>Hypocreales</taxon>
        <taxon>Nectriaceae</taxon>
        <taxon>Fusarium</taxon>
        <taxon>Fusarium oxysporum species complex</taxon>
    </lineage>
</organism>
<feature type="transmembrane region" description="Helical" evidence="9">
    <location>
        <begin position="1265"/>
        <end position="1287"/>
    </location>
</feature>
<feature type="repeat" description="ANK" evidence="7">
    <location>
        <begin position="366"/>
        <end position="398"/>
    </location>
</feature>
<evidence type="ECO:0000256" key="8">
    <source>
        <dbReference type="SAM" id="MobiDB-lite"/>
    </source>
</evidence>
<dbReference type="EMBL" id="MABQ02000014">
    <property type="protein sequence ID" value="PCD21143.1"/>
    <property type="molecule type" value="Genomic_DNA"/>
</dbReference>
<proteinExistence type="predicted"/>
<dbReference type="PANTHER" id="PTHR24161:SF117">
    <property type="entry name" value="ZU5 DOMAIN-CONTAINING PROTEIN"/>
    <property type="match status" value="1"/>
</dbReference>
<dbReference type="InterPro" id="IPR045863">
    <property type="entry name" value="CorA_TM1_TM2"/>
</dbReference>
<feature type="repeat" description="ANK" evidence="7">
    <location>
        <begin position="333"/>
        <end position="365"/>
    </location>
</feature>
<name>A0A2H3G608_FUSOX</name>
<evidence type="ECO:0000256" key="3">
    <source>
        <dbReference type="ARBA" id="ARBA00022737"/>
    </source>
</evidence>
<dbReference type="InterPro" id="IPR002110">
    <property type="entry name" value="Ankyrin_rpt"/>
</dbReference>
<feature type="repeat" description="ANK" evidence="7">
    <location>
        <begin position="465"/>
        <end position="497"/>
    </location>
</feature>
<feature type="repeat" description="ANK" evidence="7">
    <location>
        <begin position="135"/>
        <end position="167"/>
    </location>
</feature>
<evidence type="ECO:0000256" key="2">
    <source>
        <dbReference type="ARBA" id="ARBA00022692"/>
    </source>
</evidence>
<gene>
    <name evidence="10" type="ORF">AU210_016569</name>
</gene>
<dbReference type="SMART" id="SM00248">
    <property type="entry name" value="ANK"/>
    <property type="match status" value="18"/>
</dbReference>
<reference evidence="10 11" key="1">
    <citation type="journal article" date="2016" name="Environ. Microbiol.">
        <title>Effector profiles distinguish formae speciales of Fusarium oxysporum.</title>
        <authorList>
            <person name="van Dam P."/>
            <person name="Fokkens L."/>
            <person name="Schmidt S.M."/>
            <person name="Linmans J.H."/>
            <person name="Kistler H.C."/>
            <person name="Ma L.J."/>
            <person name="Rep M."/>
        </authorList>
    </citation>
    <scope>NUCLEOTIDE SEQUENCE [LARGE SCALE GENOMIC DNA]</scope>
    <source>
        <strain evidence="10 11">Forc016</strain>
    </source>
</reference>
<feature type="repeat" description="ANK" evidence="7">
    <location>
        <begin position="102"/>
        <end position="134"/>
    </location>
</feature>
<dbReference type="InterPro" id="IPR036770">
    <property type="entry name" value="Ankyrin_rpt-contain_sf"/>
</dbReference>
<dbReference type="GO" id="GO:0046873">
    <property type="term" value="F:metal ion transmembrane transporter activity"/>
    <property type="evidence" value="ECO:0007669"/>
    <property type="project" value="InterPro"/>
</dbReference>
<dbReference type="GO" id="GO:0019706">
    <property type="term" value="F:protein-cysteine S-palmitoyltransferase activity"/>
    <property type="evidence" value="ECO:0007669"/>
    <property type="project" value="UniProtKB-EC"/>
</dbReference>
<comment type="caution">
    <text evidence="10">The sequence shown here is derived from an EMBL/GenBank/DDBJ whole genome shotgun (WGS) entry which is preliminary data.</text>
</comment>
<feature type="repeat" description="ANK" evidence="7">
    <location>
        <begin position="436"/>
        <end position="464"/>
    </location>
</feature>
<evidence type="ECO:0000256" key="9">
    <source>
        <dbReference type="SAM" id="Phobius"/>
    </source>
</evidence>
<feature type="region of interest" description="Disordered" evidence="8">
    <location>
        <begin position="920"/>
        <end position="954"/>
    </location>
</feature>
<evidence type="ECO:0000256" key="6">
    <source>
        <dbReference type="ARBA" id="ARBA00023136"/>
    </source>
</evidence>
<comment type="subcellular location">
    <subcellularLocation>
        <location evidence="1">Membrane</location>
        <topology evidence="1">Multi-pass membrane protein</topology>
    </subcellularLocation>
</comment>
<dbReference type="Gene3D" id="1.20.58.340">
    <property type="entry name" value="Magnesium transport protein CorA, transmembrane region"/>
    <property type="match status" value="1"/>
</dbReference>
<keyword evidence="2 9" id="KW-0812">Transmembrane</keyword>
<evidence type="ECO:0000256" key="4">
    <source>
        <dbReference type="ARBA" id="ARBA00022989"/>
    </source>
</evidence>
<keyword evidence="4 9" id="KW-1133">Transmembrane helix</keyword>
<evidence type="ECO:0000256" key="7">
    <source>
        <dbReference type="PROSITE-ProRule" id="PRU00023"/>
    </source>
</evidence>
<dbReference type="Pfam" id="PF01544">
    <property type="entry name" value="CorA"/>
    <property type="match status" value="1"/>
</dbReference>
<evidence type="ECO:0000313" key="11">
    <source>
        <dbReference type="Proteomes" id="UP000219602"/>
    </source>
</evidence>
<reference evidence="10 11" key="2">
    <citation type="journal article" date="2017" name="Sci. Rep.">
        <title>A mobile pathogenicity chromosome in Fusarium oxysporum for infection of multiple cucurbit species.</title>
        <authorList>
            <person name="van Dam P."/>
            <person name="Fokkens L."/>
            <person name="Ayukawa Y."/>
            <person name="van der Gragt M."/>
            <person name="Ter Horst A."/>
            <person name="Brankovics B."/>
            <person name="Houterman P.M."/>
            <person name="Arie T."/>
            <person name="Rep M."/>
        </authorList>
    </citation>
    <scope>NUCLEOTIDE SEQUENCE [LARGE SCALE GENOMIC DNA]</scope>
    <source>
        <strain evidence="10 11">Forc016</strain>
    </source>
</reference>
<feature type="repeat" description="ANK" evidence="7">
    <location>
        <begin position="35"/>
        <end position="68"/>
    </location>
</feature>
<feature type="repeat" description="ANK" evidence="7">
    <location>
        <begin position="267"/>
        <end position="299"/>
    </location>
</feature>
<feature type="repeat" description="ANK" evidence="7">
    <location>
        <begin position="300"/>
        <end position="332"/>
    </location>
</feature>
<dbReference type="SUPFAM" id="SSF48403">
    <property type="entry name" value="Ankyrin repeat"/>
    <property type="match status" value="2"/>
</dbReference>
<dbReference type="InterPro" id="IPR002523">
    <property type="entry name" value="MgTranspt_CorA/ZnTranspt_ZntB"/>
</dbReference>
<dbReference type="Pfam" id="PF13637">
    <property type="entry name" value="Ank_4"/>
    <property type="match status" value="1"/>
</dbReference>
<feature type="repeat" description="ANK" evidence="7">
    <location>
        <begin position="168"/>
        <end position="200"/>
    </location>
</feature>
<dbReference type="PROSITE" id="PS50297">
    <property type="entry name" value="ANK_REP_REGION"/>
    <property type="match status" value="13"/>
</dbReference>
<keyword evidence="6 9" id="KW-0472">Membrane</keyword>
<dbReference type="PRINTS" id="PR01415">
    <property type="entry name" value="ANKYRIN"/>
</dbReference>